<feature type="transmembrane region" description="Helical" evidence="2">
    <location>
        <begin position="186"/>
        <end position="209"/>
    </location>
</feature>
<dbReference type="PANTHER" id="PTHR43849:SF2">
    <property type="entry name" value="BLL3936 PROTEIN"/>
    <property type="match status" value="1"/>
</dbReference>
<reference evidence="5" key="1">
    <citation type="submission" date="2019-01" db="EMBL/GenBank/DDBJ databases">
        <title>Sinorhodobacter populi sp. nov. isolated from the symptomatic bark tissue of Populus euramericana canker.</title>
        <authorList>
            <person name="Li Y."/>
        </authorList>
    </citation>
    <scope>NUCLEOTIDE SEQUENCE [LARGE SCALE GENOMIC DNA]</scope>
    <source>
        <strain evidence="5">CGMCC 1.12963</strain>
    </source>
</reference>
<feature type="transmembrane region" description="Helical" evidence="2">
    <location>
        <begin position="274"/>
        <end position="300"/>
    </location>
</feature>
<feature type="transmembrane region" description="Helical" evidence="2">
    <location>
        <begin position="527"/>
        <end position="547"/>
    </location>
</feature>
<keyword evidence="2" id="KW-1133">Transmembrane helix</keyword>
<accession>A0A3S3LMI2</accession>
<feature type="transmembrane region" description="Helical" evidence="2">
    <location>
        <begin position="354"/>
        <end position="373"/>
    </location>
</feature>
<gene>
    <name evidence="4" type="ORF">EOW66_10400</name>
</gene>
<dbReference type="Proteomes" id="UP000288071">
    <property type="component" value="Unassembled WGS sequence"/>
</dbReference>
<feature type="transmembrane region" description="Helical" evidence="2">
    <location>
        <begin position="59"/>
        <end position="81"/>
    </location>
</feature>
<dbReference type="GO" id="GO:0005886">
    <property type="term" value="C:plasma membrane"/>
    <property type="evidence" value="ECO:0007669"/>
    <property type="project" value="UniProtKB-SubCell"/>
</dbReference>
<organism evidence="4 5">
    <name type="scientific">Paenirhodobacter huangdaonensis</name>
    <dbReference type="NCBI Taxonomy" id="2501515"/>
    <lineage>
        <taxon>Bacteria</taxon>
        <taxon>Pseudomonadati</taxon>
        <taxon>Pseudomonadota</taxon>
        <taxon>Alphaproteobacteria</taxon>
        <taxon>Rhodobacterales</taxon>
        <taxon>Rhodobacter group</taxon>
        <taxon>Paenirhodobacter</taxon>
    </lineage>
</organism>
<comment type="function">
    <text evidence="1">Part of the tripartite ATP-independent periplasmic (TRAP) transport system.</text>
</comment>
<keyword evidence="2" id="KW-0812">Transmembrane</keyword>
<sequence>MSASHSIHDTAHPEHEEALEGLPPGFGDGLSGKIAFWIAFVFSLFQLFVAAYGTLPSQILRALHVGFLVLLGCVLISNLVMKTKLGKIWYWIVGLAGFATGLYNWIFYTDIIQRTGYLTTADLVTGTVLIVVVFIASRQLMGWPLAIIASLFLAYAAFGEYAPGVFQTRGYDFAQLVENFSFGTEGIYGTPIYVSSSYIFIFVVFAAFLERAGMLNLFNDFALGLVGHLRGGPAQVAVLSSALMGTISGSGVANVVASGQFTIPLMKKFGFRSAFAGGVEATASMGGQIMPPVMGAVAFIMAETLNVPYAEIVKAAIIPAMLYFGVVFWMVYLEAGRMGLKGMSKADLPNPWTAVKEQWPLVLPLAALVYLLFAGYTPIFAGTMGLGLVVVLILGAPLAALMGPMAFRVVFWLALGLGCASFLEFGVKALFVVIGALVIATIPFKGGRHTLAIVRDALAQGARNALPVGMACAIVGIVIGTLTLTGIASTFIGAIIQIGHNNLFLSLVLTMLTCLVLGMGIPTIPNYIITSSLAGPALLELGVPLIVSHMFVFYFGIMADLTPPVALACFAAGPIAKSSGLKISLQAIRMAAAGFIVPFMAVFTPSLMLQDGGWMAQQFGYPVEVVYVVAKTVIAIALWGLAVVGYLHMPLRWYERVLAFAGGVSLIVALPISDELGFGITALVAVLIWLRGRKGAPAAA</sequence>
<evidence type="ECO:0000313" key="4">
    <source>
        <dbReference type="EMBL" id="RWR52166.1"/>
    </source>
</evidence>
<dbReference type="InterPro" id="IPR011853">
    <property type="entry name" value="TRAP_DctM-Dct_fused"/>
</dbReference>
<feature type="transmembrane region" description="Helical" evidence="2">
    <location>
        <begin position="379"/>
        <end position="398"/>
    </location>
</feature>
<feature type="transmembrane region" description="Helical" evidence="2">
    <location>
        <begin position="114"/>
        <end position="136"/>
    </location>
</feature>
<keyword evidence="1" id="KW-0813">Transport</keyword>
<feature type="transmembrane region" description="Helical" evidence="2">
    <location>
        <begin position="625"/>
        <end position="646"/>
    </location>
</feature>
<dbReference type="EMBL" id="SAVA01000005">
    <property type="protein sequence ID" value="RWR52166.1"/>
    <property type="molecule type" value="Genomic_DNA"/>
</dbReference>
<evidence type="ECO:0000313" key="5">
    <source>
        <dbReference type="Proteomes" id="UP000288071"/>
    </source>
</evidence>
<name>A0A3S3LMI2_9RHOB</name>
<protein>
    <submittedName>
        <fullName evidence="4">TRAP transporter permease</fullName>
    </submittedName>
</protein>
<proteinExistence type="predicted"/>
<feature type="domain" description="TRAP C4-dicarboxylate transport system permease DctM subunit" evidence="3">
    <location>
        <begin position="129"/>
        <end position="393"/>
    </location>
</feature>
<evidence type="ECO:0000256" key="1">
    <source>
        <dbReference type="RuleBase" id="RU369079"/>
    </source>
</evidence>
<feature type="transmembrane region" description="Helical" evidence="2">
    <location>
        <begin position="312"/>
        <end position="333"/>
    </location>
</feature>
<reference evidence="4 5" key="2">
    <citation type="submission" date="2019-01" db="EMBL/GenBank/DDBJ databases">
        <title>Sinorhodobacter populi sp. nov. isolated from the symptomatic bark tissue of Populus euramericana canker.</title>
        <authorList>
            <person name="Xu G."/>
        </authorList>
    </citation>
    <scope>NUCLEOTIDE SEQUENCE [LARGE SCALE GENOMIC DNA]</scope>
    <source>
        <strain evidence="4 5">CGMCC 1.12963</strain>
    </source>
</reference>
<feature type="transmembrane region" description="Helical" evidence="2">
    <location>
        <begin position="143"/>
        <end position="166"/>
    </location>
</feature>
<feature type="domain" description="TRAP C4-dicarboxylate transport system permease DctM subunit" evidence="3">
    <location>
        <begin position="430"/>
        <end position="610"/>
    </location>
</feature>
<keyword evidence="2" id="KW-0472">Membrane</keyword>
<evidence type="ECO:0000259" key="3">
    <source>
        <dbReference type="Pfam" id="PF06808"/>
    </source>
</evidence>
<dbReference type="PANTHER" id="PTHR43849">
    <property type="entry name" value="BLL3936 PROTEIN"/>
    <property type="match status" value="1"/>
</dbReference>
<dbReference type="InterPro" id="IPR010656">
    <property type="entry name" value="DctM"/>
</dbReference>
<evidence type="ECO:0000256" key="2">
    <source>
        <dbReference type="SAM" id="Phobius"/>
    </source>
</evidence>
<feature type="transmembrane region" description="Helical" evidence="2">
    <location>
        <begin position="88"/>
        <end position="108"/>
    </location>
</feature>
<dbReference type="Pfam" id="PF06808">
    <property type="entry name" value="DctM"/>
    <property type="match status" value="2"/>
</dbReference>
<feature type="transmembrane region" description="Helical" evidence="2">
    <location>
        <begin position="429"/>
        <end position="447"/>
    </location>
</feature>
<dbReference type="GO" id="GO:0022857">
    <property type="term" value="F:transmembrane transporter activity"/>
    <property type="evidence" value="ECO:0007669"/>
    <property type="project" value="UniProtKB-UniRule"/>
</dbReference>
<dbReference type="AlphaFoldDB" id="A0A3S3LMI2"/>
<feature type="transmembrane region" description="Helical" evidence="2">
    <location>
        <begin position="587"/>
        <end position="605"/>
    </location>
</feature>
<feature type="transmembrane region" description="Helical" evidence="2">
    <location>
        <begin position="468"/>
        <end position="496"/>
    </location>
</feature>
<feature type="transmembrane region" description="Helical" evidence="2">
    <location>
        <begin position="676"/>
        <end position="692"/>
    </location>
</feature>
<comment type="subcellular location">
    <subcellularLocation>
        <location evidence="1">Cell inner membrane</location>
        <topology evidence="1">Multi-pass membrane protein</topology>
    </subcellularLocation>
</comment>
<comment type="caution">
    <text evidence="4">The sequence shown here is derived from an EMBL/GenBank/DDBJ whole genome shotgun (WGS) entry which is preliminary data.</text>
</comment>
<dbReference type="RefSeq" id="WP_128156299.1">
    <property type="nucleotide sequence ID" value="NZ_JBHSOM010000006.1"/>
</dbReference>
<feature type="transmembrane region" description="Helical" evidence="2">
    <location>
        <begin position="502"/>
        <end position="520"/>
    </location>
</feature>
<feature type="transmembrane region" description="Helical" evidence="2">
    <location>
        <begin position="34"/>
        <end position="53"/>
    </location>
</feature>
<keyword evidence="5" id="KW-1185">Reference proteome</keyword>
<keyword evidence="1" id="KW-1003">Cell membrane</keyword>
<dbReference type="NCBIfam" id="TIGR02123">
    <property type="entry name" value="TRAP_fused"/>
    <property type="match status" value="1"/>
</dbReference>
<keyword evidence="1" id="KW-0997">Cell inner membrane</keyword>